<dbReference type="AlphaFoldDB" id="A0A1M6NCJ7"/>
<reference evidence="1 2" key="1">
    <citation type="submission" date="2016-11" db="EMBL/GenBank/DDBJ databases">
        <authorList>
            <person name="Jaros S."/>
            <person name="Januszkiewicz K."/>
            <person name="Wedrychowicz H."/>
        </authorList>
    </citation>
    <scope>NUCLEOTIDE SEQUENCE [LARGE SCALE GENOMIC DNA]</scope>
    <source>
        <strain evidence="1 2">DSM 21758</strain>
    </source>
</reference>
<evidence type="ECO:0000313" key="2">
    <source>
        <dbReference type="Proteomes" id="UP000184310"/>
    </source>
</evidence>
<dbReference type="RefSeq" id="WP_072989068.1">
    <property type="nucleotide sequence ID" value="NZ_FQZB01000012.1"/>
</dbReference>
<protein>
    <submittedName>
        <fullName evidence="1">Uncharacterized protein</fullName>
    </submittedName>
</protein>
<organism evidence="1 2">
    <name type="scientific">Clostridium cavendishii DSM 21758</name>
    <dbReference type="NCBI Taxonomy" id="1121302"/>
    <lineage>
        <taxon>Bacteria</taxon>
        <taxon>Bacillati</taxon>
        <taxon>Bacillota</taxon>
        <taxon>Clostridia</taxon>
        <taxon>Eubacteriales</taxon>
        <taxon>Clostridiaceae</taxon>
        <taxon>Clostridium</taxon>
    </lineage>
</organism>
<accession>A0A1M6NCJ7</accession>
<dbReference type="EMBL" id="FQZB01000012">
    <property type="protein sequence ID" value="SHJ93407.1"/>
    <property type="molecule type" value="Genomic_DNA"/>
</dbReference>
<dbReference type="OrthoDB" id="2083623at2"/>
<evidence type="ECO:0000313" key="1">
    <source>
        <dbReference type="EMBL" id="SHJ93407.1"/>
    </source>
</evidence>
<gene>
    <name evidence="1" type="ORF">SAMN02745163_02864</name>
</gene>
<proteinExistence type="predicted"/>
<keyword evidence="2" id="KW-1185">Reference proteome</keyword>
<dbReference type="Proteomes" id="UP000184310">
    <property type="component" value="Unassembled WGS sequence"/>
</dbReference>
<sequence length="167" mass="19866">MRRSVDISNEDIKEHLLSHIKGLPNVDFKFEIDCEDKEIKYLKLDGDKEDFFICFYPWQISIFCLNEHFMFIDDSFREHNITSSDTFGEIVYEGKFKDKNSLEILEIIFNVIRIVYGANSINHEKINTDIKTISGYDTKYNYTIRIINPLYNNSIVYKLENITFYVN</sequence>
<name>A0A1M6NCJ7_9CLOT</name>